<evidence type="ECO:0000313" key="5">
    <source>
        <dbReference type="Proteomes" id="UP000283509"/>
    </source>
</evidence>
<dbReference type="SUPFAM" id="SSF48403">
    <property type="entry name" value="Ankyrin repeat"/>
    <property type="match status" value="1"/>
</dbReference>
<dbReference type="OrthoDB" id="6339708at2759"/>
<dbReference type="PROSITE" id="PS50088">
    <property type="entry name" value="ANK_REPEAT"/>
    <property type="match status" value="2"/>
</dbReference>
<evidence type="ECO:0000256" key="3">
    <source>
        <dbReference type="PROSITE-ProRule" id="PRU00023"/>
    </source>
</evidence>
<feature type="repeat" description="ANK" evidence="3">
    <location>
        <begin position="72"/>
        <end position="104"/>
    </location>
</feature>
<dbReference type="EMBL" id="QCYY01002404">
    <property type="protein sequence ID" value="ROT70621.1"/>
    <property type="molecule type" value="Genomic_DNA"/>
</dbReference>
<name>A0A423T2G9_PENVA</name>
<dbReference type="Pfam" id="PF13637">
    <property type="entry name" value="Ank_4"/>
    <property type="match status" value="1"/>
</dbReference>
<dbReference type="AlphaFoldDB" id="A0A423T2G9"/>
<dbReference type="GO" id="GO:0000502">
    <property type="term" value="C:proteasome complex"/>
    <property type="evidence" value="ECO:0007669"/>
    <property type="project" value="UniProtKB-KW"/>
</dbReference>
<organism evidence="4 5">
    <name type="scientific">Penaeus vannamei</name>
    <name type="common">Whiteleg shrimp</name>
    <name type="synonym">Litopenaeus vannamei</name>
    <dbReference type="NCBI Taxonomy" id="6689"/>
    <lineage>
        <taxon>Eukaryota</taxon>
        <taxon>Metazoa</taxon>
        <taxon>Ecdysozoa</taxon>
        <taxon>Arthropoda</taxon>
        <taxon>Crustacea</taxon>
        <taxon>Multicrustacea</taxon>
        <taxon>Malacostraca</taxon>
        <taxon>Eumalacostraca</taxon>
        <taxon>Eucarida</taxon>
        <taxon>Decapoda</taxon>
        <taxon>Dendrobranchiata</taxon>
        <taxon>Penaeoidea</taxon>
        <taxon>Penaeidae</taxon>
        <taxon>Penaeus</taxon>
    </lineage>
</organism>
<dbReference type="STRING" id="6689.A0A423T2G9"/>
<dbReference type="SMART" id="SM00248">
    <property type="entry name" value="ANK"/>
    <property type="match status" value="2"/>
</dbReference>
<evidence type="ECO:0000256" key="2">
    <source>
        <dbReference type="ARBA" id="ARBA00023043"/>
    </source>
</evidence>
<dbReference type="PANTHER" id="PTHR24126">
    <property type="entry name" value="ANKYRIN REPEAT, PH AND SEC7 DOMAIN CONTAINING PROTEIN SECG-RELATED"/>
    <property type="match status" value="1"/>
</dbReference>
<dbReference type="InterPro" id="IPR036770">
    <property type="entry name" value="Ankyrin_rpt-contain_sf"/>
</dbReference>
<feature type="repeat" description="ANK" evidence="3">
    <location>
        <begin position="39"/>
        <end position="71"/>
    </location>
</feature>
<accession>A0A423T2G9</accession>
<keyword evidence="2 3" id="KW-0040">ANK repeat</keyword>
<reference evidence="4 5" key="1">
    <citation type="submission" date="2018-04" db="EMBL/GenBank/DDBJ databases">
        <authorList>
            <person name="Zhang X."/>
            <person name="Yuan J."/>
            <person name="Li F."/>
            <person name="Xiang J."/>
        </authorList>
    </citation>
    <scope>NUCLEOTIDE SEQUENCE [LARGE SCALE GENOMIC DNA]</scope>
    <source>
        <tissue evidence="4">Muscle</tissue>
    </source>
</reference>
<dbReference type="PANTHER" id="PTHR24126:SF67">
    <property type="entry name" value="26S PROTEASOME NON-ATPASE REGULATORY SUBUNIT 10"/>
    <property type="match status" value="1"/>
</dbReference>
<dbReference type="GO" id="GO:0061629">
    <property type="term" value="F:RNA polymerase II-specific DNA-binding transcription factor binding"/>
    <property type="evidence" value="ECO:0007669"/>
    <property type="project" value="TreeGrafter"/>
</dbReference>
<evidence type="ECO:0000256" key="1">
    <source>
        <dbReference type="ARBA" id="ARBA00022737"/>
    </source>
</evidence>
<dbReference type="GO" id="GO:0005634">
    <property type="term" value="C:nucleus"/>
    <property type="evidence" value="ECO:0007669"/>
    <property type="project" value="TreeGrafter"/>
</dbReference>
<comment type="caution">
    <text evidence="4">The sequence shown here is derived from an EMBL/GenBank/DDBJ whole genome shotgun (WGS) entry which is preliminary data.</text>
</comment>
<gene>
    <name evidence="4" type="ORF">C7M84_011085</name>
</gene>
<proteinExistence type="predicted"/>
<evidence type="ECO:0000313" key="4">
    <source>
        <dbReference type="EMBL" id="ROT70621.1"/>
    </source>
</evidence>
<dbReference type="GO" id="GO:0006357">
    <property type="term" value="P:regulation of transcription by RNA polymerase II"/>
    <property type="evidence" value="ECO:0007669"/>
    <property type="project" value="TreeGrafter"/>
</dbReference>
<dbReference type="PRINTS" id="PR01415">
    <property type="entry name" value="ANKYRIN"/>
</dbReference>
<dbReference type="PROSITE" id="PS50297">
    <property type="entry name" value="ANK_REP_REGION"/>
    <property type="match status" value="2"/>
</dbReference>
<dbReference type="InterPro" id="IPR002110">
    <property type="entry name" value="Ankyrin_rpt"/>
</dbReference>
<dbReference type="Proteomes" id="UP000283509">
    <property type="component" value="Unassembled WGS sequence"/>
</dbReference>
<keyword evidence="5" id="KW-1185">Reference proteome</keyword>
<keyword evidence="4" id="KW-0647">Proteasome</keyword>
<sequence length="139" mass="15077">MIAENTSFNVHQTAYEGRYEELKIKVLANNRLLTQTDDSGRQALHWASCGGHEEIASFLIEHGAPVDSSDDCGWTPLMIASSAGREQVVRLLIGRGADVNFQNNGDHSALQYASSKDHYEHALGGAGRSLPVPAVCQKV</sequence>
<keyword evidence="1" id="KW-0677">Repeat</keyword>
<protein>
    <submittedName>
        <fullName evidence="4">Putative 26S proteasome non-ATPase regulatory subunit 10 isoform X1</fullName>
    </submittedName>
</protein>
<reference evidence="4 5" key="2">
    <citation type="submission" date="2019-01" db="EMBL/GenBank/DDBJ databases">
        <title>The decoding of complex shrimp genome reveals the adaptation for benthos swimmer, frequently molting mechanism and breeding impact on genome.</title>
        <authorList>
            <person name="Sun Y."/>
            <person name="Gao Y."/>
            <person name="Yu Y."/>
        </authorList>
    </citation>
    <scope>NUCLEOTIDE SEQUENCE [LARGE SCALE GENOMIC DNA]</scope>
    <source>
        <tissue evidence="4">Muscle</tissue>
    </source>
</reference>
<dbReference type="Gene3D" id="1.25.40.20">
    <property type="entry name" value="Ankyrin repeat-containing domain"/>
    <property type="match status" value="1"/>
</dbReference>